<accession>A0A0C9ZJ79</accession>
<evidence type="ECO:0000256" key="1">
    <source>
        <dbReference type="SAM" id="MobiDB-lite"/>
    </source>
</evidence>
<protein>
    <submittedName>
        <fullName evidence="2">Uncharacterized protein</fullName>
    </submittedName>
</protein>
<name>A0A0C9ZJ79_9AGAM</name>
<reference evidence="3" key="2">
    <citation type="submission" date="2015-01" db="EMBL/GenBank/DDBJ databases">
        <title>Evolutionary Origins and Diversification of the Mycorrhizal Mutualists.</title>
        <authorList>
            <consortium name="DOE Joint Genome Institute"/>
            <consortium name="Mycorrhizal Genomics Consortium"/>
            <person name="Kohler A."/>
            <person name="Kuo A."/>
            <person name="Nagy L.G."/>
            <person name="Floudas D."/>
            <person name="Copeland A."/>
            <person name="Barry K.W."/>
            <person name="Cichocki N."/>
            <person name="Veneault-Fourrey C."/>
            <person name="LaButti K."/>
            <person name="Lindquist E.A."/>
            <person name="Lipzen A."/>
            <person name="Lundell T."/>
            <person name="Morin E."/>
            <person name="Murat C."/>
            <person name="Riley R."/>
            <person name="Ohm R."/>
            <person name="Sun H."/>
            <person name="Tunlid A."/>
            <person name="Henrissat B."/>
            <person name="Grigoriev I.V."/>
            <person name="Hibbett D.S."/>
            <person name="Martin F."/>
        </authorList>
    </citation>
    <scope>NUCLEOTIDE SEQUENCE [LARGE SCALE GENOMIC DNA]</scope>
    <source>
        <strain evidence="3">441</strain>
    </source>
</reference>
<sequence length="286" mass="32500">MAVYRKIIIEDCRTSFTVKHLPMDTDQTNLFDISDDTLRFLPDKTIGILGAGRLQTTLVVASRCFDSWEHGRCRSYVLPPFRRKVERGQYKNEITKRLAELVIYLGLDGKLQAYYYEARNNPSGKPGFYYFNGICKWISDTPVSPDFCETVARLRRQYLPTGKSRSGTTLRHQRNRINERPLFYAFVNFQFLQCAICPVDASTLSDSYCSSSNTQEFDSGRSGPANFFIAHFGLRSPISGPPKSSEVKSKGPPKDECPCQRAVETPSAPDQWTRRAFLANTLNLLC</sequence>
<feature type="compositionally biased region" description="Basic and acidic residues" evidence="1">
    <location>
        <begin position="245"/>
        <end position="258"/>
    </location>
</feature>
<reference evidence="2 3" key="1">
    <citation type="submission" date="2014-04" db="EMBL/GenBank/DDBJ databases">
        <authorList>
            <consortium name="DOE Joint Genome Institute"/>
            <person name="Kuo A."/>
            <person name="Kohler A."/>
            <person name="Costa M.D."/>
            <person name="Nagy L.G."/>
            <person name="Floudas D."/>
            <person name="Copeland A."/>
            <person name="Barry K.W."/>
            <person name="Cichocki N."/>
            <person name="Veneault-Fourrey C."/>
            <person name="LaButti K."/>
            <person name="Lindquist E.A."/>
            <person name="Lipzen A."/>
            <person name="Lundell T."/>
            <person name="Morin E."/>
            <person name="Murat C."/>
            <person name="Sun H."/>
            <person name="Tunlid A."/>
            <person name="Henrissat B."/>
            <person name="Grigoriev I.V."/>
            <person name="Hibbett D.S."/>
            <person name="Martin F."/>
            <person name="Nordberg H.P."/>
            <person name="Cantor M.N."/>
            <person name="Hua S.X."/>
        </authorList>
    </citation>
    <scope>NUCLEOTIDE SEQUENCE [LARGE SCALE GENOMIC DNA]</scope>
    <source>
        <strain evidence="2 3">441</strain>
    </source>
</reference>
<organism evidence="2 3">
    <name type="scientific">Pisolithus microcarpus 441</name>
    <dbReference type="NCBI Taxonomy" id="765257"/>
    <lineage>
        <taxon>Eukaryota</taxon>
        <taxon>Fungi</taxon>
        <taxon>Dikarya</taxon>
        <taxon>Basidiomycota</taxon>
        <taxon>Agaricomycotina</taxon>
        <taxon>Agaricomycetes</taxon>
        <taxon>Agaricomycetidae</taxon>
        <taxon>Boletales</taxon>
        <taxon>Sclerodermatineae</taxon>
        <taxon>Pisolithaceae</taxon>
        <taxon>Pisolithus</taxon>
    </lineage>
</organism>
<keyword evidence="3" id="KW-1185">Reference proteome</keyword>
<gene>
    <name evidence="2" type="ORF">PISMIDRAFT_11542</name>
</gene>
<dbReference type="OrthoDB" id="7777654at2759"/>
<evidence type="ECO:0000313" key="2">
    <source>
        <dbReference type="EMBL" id="KIK22532.1"/>
    </source>
</evidence>
<feature type="region of interest" description="Disordered" evidence="1">
    <location>
        <begin position="238"/>
        <end position="268"/>
    </location>
</feature>
<dbReference type="Proteomes" id="UP000054018">
    <property type="component" value="Unassembled WGS sequence"/>
</dbReference>
<dbReference type="AlphaFoldDB" id="A0A0C9ZJ79"/>
<evidence type="ECO:0000313" key="3">
    <source>
        <dbReference type="Proteomes" id="UP000054018"/>
    </source>
</evidence>
<dbReference type="HOGENOM" id="CLU_973572_0_0_1"/>
<proteinExistence type="predicted"/>
<dbReference type="EMBL" id="KN833738">
    <property type="protein sequence ID" value="KIK22532.1"/>
    <property type="molecule type" value="Genomic_DNA"/>
</dbReference>